<dbReference type="GO" id="GO:0006508">
    <property type="term" value="P:proteolysis"/>
    <property type="evidence" value="ECO:0007669"/>
    <property type="project" value="UniProtKB-KW"/>
</dbReference>
<keyword evidence="3" id="KW-0548">Nucleotidyltransferase</keyword>
<dbReference type="Gene3D" id="3.10.10.10">
    <property type="entry name" value="HIV Type 1 Reverse Transcriptase, subunit A, domain 1"/>
    <property type="match status" value="1"/>
</dbReference>
<dbReference type="Gene3D" id="3.30.70.270">
    <property type="match status" value="1"/>
</dbReference>
<keyword evidence="7" id="KW-0695">RNA-directed DNA polymerase</keyword>
<keyword evidence="5" id="KW-0255">Endonuclease</keyword>
<dbReference type="Proteomes" id="UP000230750">
    <property type="component" value="Unassembled WGS sequence"/>
</dbReference>
<dbReference type="InterPro" id="IPR053134">
    <property type="entry name" value="RNA-dir_DNA_polymerase"/>
</dbReference>
<gene>
    <name evidence="9" type="ORF">BSL78_22442</name>
</gene>
<evidence type="ECO:0000256" key="3">
    <source>
        <dbReference type="ARBA" id="ARBA00022695"/>
    </source>
</evidence>
<dbReference type="SUPFAM" id="SSF56672">
    <property type="entry name" value="DNA/RNA polymerases"/>
    <property type="match status" value="1"/>
</dbReference>
<dbReference type="FunFam" id="3.10.10.10:FF:000007">
    <property type="entry name" value="Retrovirus-related Pol polyprotein from transposon 17.6-like Protein"/>
    <property type="match status" value="1"/>
</dbReference>
<keyword evidence="1" id="KW-0645">Protease</keyword>
<dbReference type="PANTHER" id="PTHR24559:SF435">
    <property type="entry name" value="RIBONUCLEASE H"/>
    <property type="match status" value="1"/>
</dbReference>
<keyword evidence="10" id="KW-1185">Reference proteome</keyword>
<dbReference type="OrthoDB" id="420169at2759"/>
<evidence type="ECO:0000313" key="10">
    <source>
        <dbReference type="Proteomes" id="UP000230750"/>
    </source>
</evidence>
<dbReference type="GO" id="GO:0008233">
    <property type="term" value="F:peptidase activity"/>
    <property type="evidence" value="ECO:0007669"/>
    <property type="project" value="UniProtKB-KW"/>
</dbReference>
<dbReference type="InterPro" id="IPR043128">
    <property type="entry name" value="Rev_trsase/Diguanyl_cyclase"/>
</dbReference>
<dbReference type="InterPro" id="IPR043502">
    <property type="entry name" value="DNA/RNA_pol_sf"/>
</dbReference>
<feature type="domain" description="Reverse transcriptase" evidence="8">
    <location>
        <begin position="2"/>
        <end position="182"/>
    </location>
</feature>
<evidence type="ECO:0000256" key="4">
    <source>
        <dbReference type="ARBA" id="ARBA00022722"/>
    </source>
</evidence>
<evidence type="ECO:0000256" key="7">
    <source>
        <dbReference type="ARBA" id="ARBA00022918"/>
    </source>
</evidence>
<keyword evidence="2" id="KW-0808">Transferase</keyword>
<reference evidence="9 10" key="1">
    <citation type="journal article" date="2017" name="PLoS Biol.">
        <title>The sea cucumber genome provides insights into morphological evolution and visceral regeneration.</title>
        <authorList>
            <person name="Zhang X."/>
            <person name="Sun L."/>
            <person name="Yuan J."/>
            <person name="Sun Y."/>
            <person name="Gao Y."/>
            <person name="Zhang L."/>
            <person name="Li S."/>
            <person name="Dai H."/>
            <person name="Hamel J.F."/>
            <person name="Liu C."/>
            <person name="Yu Y."/>
            <person name="Liu S."/>
            <person name="Lin W."/>
            <person name="Guo K."/>
            <person name="Jin S."/>
            <person name="Xu P."/>
            <person name="Storey K.B."/>
            <person name="Huan P."/>
            <person name="Zhang T."/>
            <person name="Zhou Y."/>
            <person name="Zhang J."/>
            <person name="Lin C."/>
            <person name="Li X."/>
            <person name="Xing L."/>
            <person name="Huo D."/>
            <person name="Sun M."/>
            <person name="Wang L."/>
            <person name="Mercier A."/>
            <person name="Li F."/>
            <person name="Yang H."/>
            <person name="Xiang J."/>
        </authorList>
    </citation>
    <scope>NUCLEOTIDE SEQUENCE [LARGE SCALE GENOMIC DNA]</scope>
    <source>
        <strain evidence="9">Shaxun</strain>
        <tissue evidence="9">Muscle</tissue>
    </source>
</reference>
<protein>
    <recommendedName>
        <fullName evidence="8">Reverse transcriptase domain-containing protein</fullName>
    </recommendedName>
</protein>
<dbReference type="Pfam" id="PF00078">
    <property type="entry name" value="RVT_1"/>
    <property type="match status" value="1"/>
</dbReference>
<dbReference type="GO" id="GO:0003964">
    <property type="term" value="F:RNA-directed DNA polymerase activity"/>
    <property type="evidence" value="ECO:0007669"/>
    <property type="project" value="UniProtKB-KW"/>
</dbReference>
<dbReference type="PROSITE" id="PS50878">
    <property type="entry name" value="RT_POL"/>
    <property type="match status" value="1"/>
</dbReference>
<name>A0A2G8JY55_STIJA</name>
<dbReference type="GO" id="GO:0004519">
    <property type="term" value="F:endonuclease activity"/>
    <property type="evidence" value="ECO:0007669"/>
    <property type="project" value="UniProtKB-KW"/>
</dbReference>
<evidence type="ECO:0000256" key="1">
    <source>
        <dbReference type="ARBA" id="ARBA00022670"/>
    </source>
</evidence>
<evidence type="ECO:0000259" key="8">
    <source>
        <dbReference type="PROSITE" id="PS50878"/>
    </source>
</evidence>
<evidence type="ECO:0000256" key="5">
    <source>
        <dbReference type="ARBA" id="ARBA00022759"/>
    </source>
</evidence>
<dbReference type="PANTHER" id="PTHR24559">
    <property type="entry name" value="TRANSPOSON TY3-I GAG-POL POLYPROTEIN"/>
    <property type="match status" value="1"/>
</dbReference>
<comment type="caution">
    <text evidence="9">The sequence shown here is derived from an EMBL/GenBank/DDBJ whole genome shotgun (WGS) entry which is preliminary data.</text>
</comment>
<evidence type="ECO:0000313" key="9">
    <source>
        <dbReference type="EMBL" id="PIK40687.1"/>
    </source>
</evidence>
<sequence length="195" mass="22356">MLEGGIIQPSSSPWSSPIVLVTKKNGSTRFCVDYRRLNDITIKDSYPLPRIDDSLDALSGAKWFSTLDMKSGYWQVEMDPHDKSKTAFITTSGLYEVNVLPFGLCNAPATFQRLMERVLKGLHWQTCLLYLDDIIVFSKTFDEELVRLTQVFNRIKEAGLKLNLRNAVCSSQKYHTWDTWCLVRAFPPIQLKSKQ</sequence>
<evidence type="ECO:0000256" key="6">
    <source>
        <dbReference type="ARBA" id="ARBA00022801"/>
    </source>
</evidence>
<dbReference type="AlphaFoldDB" id="A0A2G8JY55"/>
<dbReference type="CDD" id="cd01647">
    <property type="entry name" value="RT_LTR"/>
    <property type="match status" value="1"/>
</dbReference>
<keyword evidence="6" id="KW-0378">Hydrolase</keyword>
<evidence type="ECO:0000256" key="2">
    <source>
        <dbReference type="ARBA" id="ARBA00022679"/>
    </source>
</evidence>
<dbReference type="EMBL" id="MRZV01001094">
    <property type="protein sequence ID" value="PIK40687.1"/>
    <property type="molecule type" value="Genomic_DNA"/>
</dbReference>
<keyword evidence="4" id="KW-0540">Nuclease</keyword>
<organism evidence="9 10">
    <name type="scientific">Stichopus japonicus</name>
    <name type="common">Sea cucumber</name>
    <dbReference type="NCBI Taxonomy" id="307972"/>
    <lineage>
        <taxon>Eukaryota</taxon>
        <taxon>Metazoa</taxon>
        <taxon>Echinodermata</taxon>
        <taxon>Eleutherozoa</taxon>
        <taxon>Echinozoa</taxon>
        <taxon>Holothuroidea</taxon>
        <taxon>Aspidochirotacea</taxon>
        <taxon>Aspidochirotida</taxon>
        <taxon>Stichopodidae</taxon>
        <taxon>Apostichopus</taxon>
    </lineage>
</organism>
<proteinExistence type="predicted"/>
<dbReference type="InterPro" id="IPR000477">
    <property type="entry name" value="RT_dom"/>
</dbReference>
<accession>A0A2G8JY55</accession>